<feature type="domain" description="eCIS core" evidence="2">
    <location>
        <begin position="50"/>
        <end position="121"/>
    </location>
</feature>
<dbReference type="InterPro" id="IPR025295">
    <property type="entry name" value="eCIS_core_dom"/>
</dbReference>
<name>A0ABY9II03_9ACTN</name>
<evidence type="ECO:0000313" key="4">
    <source>
        <dbReference type="Proteomes" id="UP001229952"/>
    </source>
</evidence>
<proteinExistence type="predicted"/>
<dbReference type="EMBL" id="CP120992">
    <property type="protein sequence ID" value="WLQ45166.1"/>
    <property type="molecule type" value="Genomic_DNA"/>
</dbReference>
<sequence length="439" mass="47148">MLRRAGHAGAQGRHRHGTGCGHAGEPGQAEAAPTVQRSAVHDVLRGSGRPLDETTRTDMERRLGADFSDVRLYTGAEASRSAAQIGARAYTSGKHVVIGNGGGDRHTLAHELTHVIQQRRGPVAGTDNGEGLSVSDPGDRFEREAEANARRALSGPAGAETAHAGHSAYGHGPQGGAGASAVQRVKRGREESTEGEISEDAVNLIASPMGREDTYAGGQGRRIPKTPEGAACWEWAVRAAADSGGIDRGEFWNYLLSMVDDEEVREIEQLEPAVRSDLDQLRNNIAAAGLSFNLEDLDAIHDEAEILPFMQQSVQTFVQAHGLRIDAGEPAGWIMCQYKMDGDFGVPEHFWIELPVPGGGRVLLQTVPDIPYIEAGGTDLRWHDENSVEERQGGHETYRTIEVPVAALKGRHSEIINGIMARGRRTRRKPTAVGASGRS</sequence>
<dbReference type="Pfam" id="PF13699">
    <property type="entry name" value="eCIS_core"/>
    <property type="match status" value="1"/>
</dbReference>
<feature type="compositionally biased region" description="Basic residues" evidence="1">
    <location>
        <begin position="1"/>
        <end position="17"/>
    </location>
</feature>
<protein>
    <submittedName>
        <fullName evidence="3">DUF4157 domain-containing protein</fullName>
    </submittedName>
</protein>
<organism evidence="3 4">
    <name type="scientific">Streptomyces laculatispora</name>
    <dbReference type="NCBI Taxonomy" id="887464"/>
    <lineage>
        <taxon>Bacteria</taxon>
        <taxon>Bacillati</taxon>
        <taxon>Actinomycetota</taxon>
        <taxon>Actinomycetes</taxon>
        <taxon>Kitasatosporales</taxon>
        <taxon>Streptomycetaceae</taxon>
        <taxon>Streptomyces</taxon>
    </lineage>
</organism>
<feature type="region of interest" description="Disordered" evidence="1">
    <location>
        <begin position="144"/>
        <end position="197"/>
    </location>
</feature>
<feature type="region of interest" description="Disordered" evidence="1">
    <location>
        <begin position="119"/>
        <end position="138"/>
    </location>
</feature>
<keyword evidence="4" id="KW-1185">Reference proteome</keyword>
<dbReference type="Proteomes" id="UP001229952">
    <property type="component" value="Chromosome"/>
</dbReference>
<evidence type="ECO:0000256" key="1">
    <source>
        <dbReference type="SAM" id="MobiDB-lite"/>
    </source>
</evidence>
<evidence type="ECO:0000259" key="2">
    <source>
        <dbReference type="Pfam" id="PF13699"/>
    </source>
</evidence>
<gene>
    <name evidence="3" type="ORF">P8A22_02375</name>
</gene>
<evidence type="ECO:0000313" key="3">
    <source>
        <dbReference type="EMBL" id="WLQ45166.1"/>
    </source>
</evidence>
<reference evidence="3 4" key="1">
    <citation type="submission" date="2023-03" db="EMBL/GenBank/DDBJ databases">
        <title>Isolation and description of six Streptomyces strains from soil environments, able to metabolize different microbial glucans.</title>
        <authorList>
            <person name="Widen T."/>
            <person name="Larsbrink J."/>
        </authorList>
    </citation>
    <scope>NUCLEOTIDE SEQUENCE [LARGE SCALE GENOMIC DNA]</scope>
    <source>
        <strain evidence="3 4">Mut2</strain>
    </source>
</reference>
<feature type="region of interest" description="Disordered" evidence="1">
    <location>
        <begin position="1"/>
        <end position="36"/>
    </location>
</feature>
<accession>A0ABY9II03</accession>